<keyword evidence="3" id="KW-1185">Reference proteome</keyword>
<keyword evidence="1" id="KW-0812">Transmembrane</keyword>
<gene>
    <name evidence="2" type="ORF">ACFOSX_03295</name>
</gene>
<sequence length="68" mass="7163">MITLFQGGGPCGPTGPNPPCCNNNPPCGGGPPPPPGLDIDMYVYVLFAVALAYGFFTFKKLSKRELMS</sequence>
<accession>A0ABV8AHR5</accession>
<keyword evidence="1" id="KW-1133">Transmembrane helix</keyword>
<proteinExistence type="predicted"/>
<evidence type="ECO:0000313" key="3">
    <source>
        <dbReference type="Proteomes" id="UP001595812"/>
    </source>
</evidence>
<dbReference type="EMBL" id="JBHSAT010000004">
    <property type="protein sequence ID" value="MFC3876246.1"/>
    <property type="molecule type" value="Genomic_DNA"/>
</dbReference>
<evidence type="ECO:0000256" key="1">
    <source>
        <dbReference type="SAM" id="Phobius"/>
    </source>
</evidence>
<evidence type="ECO:0000313" key="2">
    <source>
        <dbReference type="EMBL" id="MFC3876246.1"/>
    </source>
</evidence>
<keyword evidence="1" id="KW-0472">Membrane</keyword>
<organism evidence="2 3">
    <name type="scientific">Winogradskyella maritima</name>
    <dbReference type="NCBI Taxonomy" id="1517766"/>
    <lineage>
        <taxon>Bacteria</taxon>
        <taxon>Pseudomonadati</taxon>
        <taxon>Bacteroidota</taxon>
        <taxon>Flavobacteriia</taxon>
        <taxon>Flavobacteriales</taxon>
        <taxon>Flavobacteriaceae</taxon>
        <taxon>Winogradskyella</taxon>
    </lineage>
</organism>
<protein>
    <submittedName>
        <fullName evidence="2">Uncharacterized protein</fullName>
    </submittedName>
</protein>
<reference evidence="3" key="1">
    <citation type="journal article" date="2019" name="Int. J. Syst. Evol. Microbiol.">
        <title>The Global Catalogue of Microorganisms (GCM) 10K type strain sequencing project: providing services to taxonomists for standard genome sequencing and annotation.</title>
        <authorList>
            <consortium name="The Broad Institute Genomics Platform"/>
            <consortium name="The Broad Institute Genome Sequencing Center for Infectious Disease"/>
            <person name="Wu L."/>
            <person name="Ma J."/>
        </authorList>
    </citation>
    <scope>NUCLEOTIDE SEQUENCE [LARGE SCALE GENOMIC DNA]</scope>
    <source>
        <strain evidence="3">CECT 8979</strain>
    </source>
</reference>
<dbReference type="RefSeq" id="WP_386096984.1">
    <property type="nucleotide sequence ID" value="NZ_JBHSAT010000004.1"/>
</dbReference>
<feature type="transmembrane region" description="Helical" evidence="1">
    <location>
        <begin position="41"/>
        <end position="58"/>
    </location>
</feature>
<name>A0ABV8AHR5_9FLAO</name>
<comment type="caution">
    <text evidence="2">The sequence shown here is derived from an EMBL/GenBank/DDBJ whole genome shotgun (WGS) entry which is preliminary data.</text>
</comment>
<dbReference type="Proteomes" id="UP001595812">
    <property type="component" value="Unassembled WGS sequence"/>
</dbReference>